<evidence type="ECO:0000256" key="8">
    <source>
        <dbReference type="PIRSR" id="PIRSR036684-1"/>
    </source>
</evidence>
<dbReference type="InterPro" id="IPR012301">
    <property type="entry name" value="Malic_N_dom"/>
</dbReference>
<dbReference type="Gene3D" id="3.40.50.10750">
    <property type="entry name" value="Isocitrate/Isopropylmalate dehydrogenase-like"/>
    <property type="match status" value="1"/>
</dbReference>
<dbReference type="PANTHER" id="PTHR43237">
    <property type="entry name" value="NADP-DEPENDENT MALIC ENZYME"/>
    <property type="match status" value="1"/>
</dbReference>
<name>A0A850GYL3_9SPHN</name>
<dbReference type="CDD" id="cd05311">
    <property type="entry name" value="NAD_bind_2_malic_enz"/>
    <property type="match status" value="1"/>
</dbReference>
<dbReference type="InterPro" id="IPR012302">
    <property type="entry name" value="Malic_NAD-bd"/>
</dbReference>
<evidence type="ECO:0000259" key="12">
    <source>
        <dbReference type="SMART" id="SM01274"/>
    </source>
</evidence>
<accession>A0A850GYL3</accession>
<dbReference type="GO" id="GO:0051287">
    <property type="term" value="F:NAD binding"/>
    <property type="evidence" value="ECO:0007669"/>
    <property type="project" value="InterPro"/>
</dbReference>
<comment type="cofactor">
    <cofactor evidence="2">
        <name>Mg(2+)</name>
        <dbReference type="ChEBI" id="CHEBI:18420"/>
    </cofactor>
</comment>
<dbReference type="PANTHER" id="PTHR43237:SF4">
    <property type="entry name" value="NADP-DEPENDENT MALIC ENZYME"/>
    <property type="match status" value="1"/>
</dbReference>
<comment type="cofactor">
    <cofactor evidence="1">
        <name>Mn(2+)</name>
        <dbReference type="ChEBI" id="CHEBI:29035"/>
    </cofactor>
</comment>
<dbReference type="InterPro" id="IPR042112">
    <property type="entry name" value="P_AcTrfase_dom2"/>
</dbReference>
<evidence type="ECO:0000256" key="3">
    <source>
        <dbReference type="ARBA" id="ARBA00007686"/>
    </source>
</evidence>
<sequence length="801" mass="86525">MCARCPLRWHPGPLDVTAHAISLFPTRLAKPAVGPGRLAATTTEGLPVSDEKTDDFTTREALFYHETIRPGKIEIVPSKPVATQRDLSLAYSPGVAAPVEAIARDPLLAGRYTARSNLVAVISNGTAILGLGNLGALASKPVMEGKAVLFKRFADVDSIDIELDTEDPEAFINAVALMEPSFGGINLEDIKAPECFIIEQTLRERMKIPVMHDDQHGTAIIAAAGLINAVHLTGRNFKDVKMVVNGAGASAIACTALIKAMGVPHDNVVMCDRSGPIYRGREESMDQFKSAHAVDTDARSLEEALVCADIFLGLSAAGALKPEWVKKMADQPIIFAMANPTPEIMPDVAQAVRPDAIIATGRSDFPNQVNNVLGFPFIFRGALDVQATAINEEMKIAAANAIAELARERVPEEVAAAYGVNHQFGRDYIIPAPFDPRLIERVSSAVAKAAMDSGVAQVPIEDFEEYRLSLKARLNPTTAVLTQVYEEAKKNPKRVVFAEAEEDVVLRAAIQFRDFGYGTPVLVGRTEKVREKLVELAVSDPDSFEIENSADSSHIEAMNDYLYKRLQRRGYTERDVRRMVNQERNVFASLLLALGHGDAMITGLTRPFAQTAKEVNLVLDPKPGCIPFGIHMTIGKNYTVFLADTTINERPSAADLAQIAKETAAVARRMGHEPRVAFLSYSTFGNPSGKWLENIRDAVAMLDAEEPGFEYEGEMAPDAALNPKVMALYPFSRLSGPANVLVMPGLQSANLSAKLLRELGDNATIGPMLIGMEKPVQIAPMTAIAPDVLTLSVLAAAGTVG</sequence>
<dbReference type="GO" id="GO:0006108">
    <property type="term" value="P:malate metabolic process"/>
    <property type="evidence" value="ECO:0007669"/>
    <property type="project" value="InterPro"/>
</dbReference>
<gene>
    <name evidence="13" type="ORF">HUV48_06620</name>
</gene>
<proteinExistence type="inferred from homology"/>
<dbReference type="EMBL" id="JABWGV010000002">
    <property type="protein sequence ID" value="NVD44691.1"/>
    <property type="molecule type" value="Genomic_DNA"/>
</dbReference>
<evidence type="ECO:0000256" key="10">
    <source>
        <dbReference type="PIRSR" id="PIRSR036684-3"/>
    </source>
</evidence>
<evidence type="ECO:0000256" key="2">
    <source>
        <dbReference type="ARBA" id="ARBA00001946"/>
    </source>
</evidence>
<dbReference type="GO" id="GO:0046872">
    <property type="term" value="F:metal ion binding"/>
    <property type="evidence" value="ECO:0007669"/>
    <property type="project" value="UniProtKB-KW"/>
</dbReference>
<keyword evidence="5 9" id="KW-0479">Metal-binding</keyword>
<evidence type="ECO:0000256" key="5">
    <source>
        <dbReference type="ARBA" id="ARBA00022723"/>
    </source>
</evidence>
<evidence type="ECO:0000313" key="13">
    <source>
        <dbReference type="EMBL" id="NVD44691.1"/>
    </source>
</evidence>
<feature type="binding site" evidence="9">
    <location>
        <position position="189"/>
    </location>
    <ligand>
        <name>a divalent metal cation</name>
        <dbReference type="ChEBI" id="CHEBI:60240"/>
    </ligand>
</feature>
<feature type="domain" description="Malic enzyme NAD-binding" evidence="11">
    <location>
        <begin position="215"/>
        <end position="451"/>
    </location>
</feature>
<dbReference type="Proteomes" id="UP000561438">
    <property type="component" value="Unassembled WGS sequence"/>
</dbReference>
<evidence type="ECO:0000256" key="7">
    <source>
        <dbReference type="ARBA" id="ARBA00023268"/>
    </source>
</evidence>
<keyword evidence="10" id="KW-0521">NADP</keyword>
<dbReference type="InterPro" id="IPR042113">
    <property type="entry name" value="P_AcTrfase_dom1"/>
</dbReference>
<feature type="active site" description="Proton acceptor" evidence="8">
    <location>
        <position position="146"/>
    </location>
</feature>
<feature type="binding site" evidence="10">
    <location>
        <position position="214"/>
    </location>
    <ligand>
        <name>a divalent metal cation</name>
        <dbReference type="ChEBI" id="CHEBI:60240"/>
    </ligand>
</feature>
<feature type="domain" description="Malic enzyme N-terminal" evidence="12">
    <location>
        <begin position="70"/>
        <end position="203"/>
    </location>
</feature>
<dbReference type="Gene3D" id="3.40.50.10950">
    <property type="match status" value="1"/>
</dbReference>
<feature type="binding site" evidence="10">
    <location>
        <position position="339"/>
    </location>
    <ligand>
        <name>a divalent metal cation</name>
        <dbReference type="ChEBI" id="CHEBI:60240"/>
    </ligand>
</feature>
<reference evidence="13 14" key="1">
    <citation type="submission" date="2020-06" db="EMBL/GenBank/DDBJ databases">
        <title>Altererythrobacter sp. HHU K3-1.</title>
        <authorList>
            <person name="Zhang D."/>
            <person name="Xue H."/>
        </authorList>
    </citation>
    <scope>NUCLEOTIDE SEQUENCE [LARGE SCALE GENOMIC DNA]</scope>
    <source>
        <strain evidence="13 14">HHU K3-1</strain>
    </source>
</reference>
<dbReference type="FunFam" id="3.40.50.10380:FF:000003">
    <property type="entry name" value="NADP-dependent malic enzyme"/>
    <property type="match status" value="1"/>
</dbReference>
<dbReference type="Gene3D" id="3.40.50.10380">
    <property type="entry name" value="Malic enzyme, N-terminal domain"/>
    <property type="match status" value="1"/>
</dbReference>
<dbReference type="Pfam" id="PF03949">
    <property type="entry name" value="Malic_M"/>
    <property type="match status" value="1"/>
</dbReference>
<dbReference type="SMART" id="SM00919">
    <property type="entry name" value="Malic_M"/>
    <property type="match status" value="1"/>
</dbReference>
<dbReference type="Pfam" id="PF00390">
    <property type="entry name" value="malic"/>
    <property type="match status" value="1"/>
</dbReference>
<dbReference type="InterPro" id="IPR036291">
    <property type="entry name" value="NAD(P)-bd_dom_sf"/>
</dbReference>
<dbReference type="InterPro" id="IPR045213">
    <property type="entry name" value="Malic_NAD-bd_bact_type"/>
</dbReference>
<dbReference type="SMART" id="SM01274">
    <property type="entry name" value="malic"/>
    <property type="match status" value="1"/>
</dbReference>
<comment type="similarity">
    <text evidence="3">In the N-terminal section; belongs to the malic enzymes family.</text>
</comment>
<comment type="similarity">
    <text evidence="4">In the C-terminal section; belongs to the phosphate acetyltransferase and butyryltransferase family.</text>
</comment>
<protein>
    <submittedName>
        <fullName evidence="13">NADP-dependent malic enzyme</fullName>
    </submittedName>
</protein>
<dbReference type="Pfam" id="PF01515">
    <property type="entry name" value="PTA_PTB"/>
    <property type="match status" value="1"/>
</dbReference>
<keyword evidence="6" id="KW-0560">Oxidoreductase</keyword>
<evidence type="ECO:0000256" key="9">
    <source>
        <dbReference type="PIRSR" id="PIRSR036684-2"/>
    </source>
</evidence>
<dbReference type="InterPro" id="IPR002505">
    <property type="entry name" value="PTA_PTB"/>
</dbReference>
<dbReference type="InterPro" id="IPR015884">
    <property type="entry name" value="Malic_enzyme_CS"/>
</dbReference>
<evidence type="ECO:0000313" key="14">
    <source>
        <dbReference type="Proteomes" id="UP000561438"/>
    </source>
</evidence>
<dbReference type="InterPro" id="IPR046346">
    <property type="entry name" value="Aminoacid_DH-like_N_sf"/>
</dbReference>
<dbReference type="AlphaFoldDB" id="A0A850GYL3"/>
<feature type="binding site" evidence="10">
    <location>
        <begin position="128"/>
        <end position="135"/>
    </location>
    <ligand>
        <name>NADP(+)</name>
        <dbReference type="ChEBI" id="CHEBI:58349"/>
    </ligand>
</feature>
<dbReference type="SUPFAM" id="SSF51735">
    <property type="entry name" value="NAD(P)-binding Rossmann-fold domains"/>
    <property type="match status" value="1"/>
</dbReference>
<evidence type="ECO:0000256" key="1">
    <source>
        <dbReference type="ARBA" id="ARBA00001936"/>
    </source>
</evidence>
<dbReference type="GO" id="GO:0016616">
    <property type="term" value="F:oxidoreductase activity, acting on the CH-OH group of donors, NAD or NADP as acceptor"/>
    <property type="evidence" value="ECO:0007669"/>
    <property type="project" value="InterPro"/>
</dbReference>
<organism evidence="13 14">
    <name type="scientific">Qipengyuania atrilutea</name>
    <dbReference type="NCBI Taxonomy" id="2744473"/>
    <lineage>
        <taxon>Bacteria</taxon>
        <taxon>Pseudomonadati</taxon>
        <taxon>Pseudomonadota</taxon>
        <taxon>Alphaproteobacteria</taxon>
        <taxon>Sphingomonadales</taxon>
        <taxon>Erythrobacteraceae</taxon>
        <taxon>Qipengyuania</taxon>
    </lineage>
</organism>
<dbReference type="GO" id="GO:0004470">
    <property type="term" value="F:malic enzyme activity"/>
    <property type="evidence" value="ECO:0007669"/>
    <property type="project" value="InterPro"/>
</dbReference>
<keyword evidence="7" id="KW-0511">Multifunctional enzyme</keyword>
<feature type="binding site" evidence="9">
    <location>
        <position position="188"/>
    </location>
    <ligand>
        <name>a divalent metal cation</name>
        <dbReference type="ChEBI" id="CHEBI:60240"/>
    </ligand>
</feature>
<dbReference type="InterPro" id="IPR012188">
    <property type="entry name" value="ME_PTA"/>
</dbReference>
<dbReference type="PIRSF" id="PIRSF036684">
    <property type="entry name" value="ME_PTA"/>
    <property type="match status" value="1"/>
</dbReference>
<comment type="caution">
    <text evidence="13">The sequence shown here is derived from an EMBL/GenBank/DDBJ whole genome shotgun (WGS) entry which is preliminary data.</text>
</comment>
<dbReference type="PROSITE" id="PS00331">
    <property type="entry name" value="MALIC_ENZYMES"/>
    <property type="match status" value="1"/>
</dbReference>
<dbReference type="InterPro" id="IPR037062">
    <property type="entry name" value="Malic_N_dom_sf"/>
</dbReference>
<dbReference type="InterPro" id="IPR051674">
    <property type="entry name" value="Malate_Decarboxylase"/>
</dbReference>
<dbReference type="FunFam" id="3.40.50.720:FF:000095">
    <property type="entry name" value="NADP-dependent malic enzyme"/>
    <property type="match status" value="1"/>
</dbReference>
<dbReference type="GO" id="GO:0016746">
    <property type="term" value="F:acyltransferase activity"/>
    <property type="evidence" value="ECO:0007669"/>
    <property type="project" value="InterPro"/>
</dbReference>
<dbReference type="Gene3D" id="3.40.50.720">
    <property type="entry name" value="NAD(P)-binding Rossmann-like Domain"/>
    <property type="match status" value="1"/>
</dbReference>
<evidence type="ECO:0000259" key="11">
    <source>
        <dbReference type="SMART" id="SM00919"/>
    </source>
</evidence>
<evidence type="ECO:0000256" key="4">
    <source>
        <dbReference type="ARBA" id="ARBA00008756"/>
    </source>
</evidence>
<evidence type="ECO:0000256" key="6">
    <source>
        <dbReference type="ARBA" id="ARBA00023002"/>
    </source>
</evidence>
<keyword evidence="14" id="KW-1185">Reference proteome</keyword>
<dbReference type="SUPFAM" id="SSF53659">
    <property type="entry name" value="Isocitrate/Isopropylmalate dehydrogenase-like"/>
    <property type="match status" value="1"/>
</dbReference>
<dbReference type="SUPFAM" id="SSF53223">
    <property type="entry name" value="Aminoacid dehydrogenase-like, N-terminal domain"/>
    <property type="match status" value="1"/>
</dbReference>